<organism evidence="3 4">
    <name type="scientific">Striga asiatica</name>
    <name type="common">Asiatic witchweed</name>
    <name type="synonym">Buchnera asiatica</name>
    <dbReference type="NCBI Taxonomy" id="4170"/>
    <lineage>
        <taxon>Eukaryota</taxon>
        <taxon>Viridiplantae</taxon>
        <taxon>Streptophyta</taxon>
        <taxon>Embryophyta</taxon>
        <taxon>Tracheophyta</taxon>
        <taxon>Spermatophyta</taxon>
        <taxon>Magnoliopsida</taxon>
        <taxon>eudicotyledons</taxon>
        <taxon>Gunneridae</taxon>
        <taxon>Pentapetalae</taxon>
        <taxon>asterids</taxon>
        <taxon>lamiids</taxon>
        <taxon>Lamiales</taxon>
        <taxon>Orobanchaceae</taxon>
        <taxon>Buchnereae</taxon>
        <taxon>Striga</taxon>
    </lineage>
</organism>
<keyword evidence="4" id="KW-1185">Reference proteome</keyword>
<comment type="similarity">
    <text evidence="1">Belongs to the 14-3-3 family.</text>
</comment>
<dbReference type="AlphaFoldDB" id="A0A5A7QYS8"/>
<dbReference type="SUPFAM" id="SSF48445">
    <property type="entry name" value="14-3-3 protein"/>
    <property type="match status" value="1"/>
</dbReference>
<dbReference type="Proteomes" id="UP000325081">
    <property type="component" value="Unassembled WGS sequence"/>
</dbReference>
<evidence type="ECO:0000313" key="4">
    <source>
        <dbReference type="Proteomes" id="UP000325081"/>
    </source>
</evidence>
<gene>
    <name evidence="3" type="ORF">STAS_27872</name>
</gene>
<sequence>MLMSRENQVYCETVGDGKLSEEPHCFKVTYDEHVISYGAEPLTFDIKGVKEHAFFPATNLMFIAFPDYTIFFYYEILNSPDRACNLAKQAFDEANGELDTLGEDSYKDSTLIMQLLHDILTLWMRTNMCPAVTRSPFDLMGNAHMLKHHATMKLDLKSLDGGEKKLKLLLKSLDGNEKKSLDKGSFCAQASNHIQQEAIAYQI</sequence>
<name>A0A5A7QYS8_STRAF</name>
<dbReference type="EMBL" id="BKCP01009337">
    <property type="protein sequence ID" value="GER50553.1"/>
    <property type="molecule type" value="Genomic_DNA"/>
</dbReference>
<reference evidence="4" key="1">
    <citation type="journal article" date="2019" name="Curr. Biol.">
        <title>Genome Sequence of Striga asiatica Provides Insight into the Evolution of Plant Parasitism.</title>
        <authorList>
            <person name="Yoshida S."/>
            <person name="Kim S."/>
            <person name="Wafula E.K."/>
            <person name="Tanskanen J."/>
            <person name="Kim Y.M."/>
            <person name="Honaas L."/>
            <person name="Yang Z."/>
            <person name="Spallek T."/>
            <person name="Conn C.E."/>
            <person name="Ichihashi Y."/>
            <person name="Cheong K."/>
            <person name="Cui S."/>
            <person name="Der J.P."/>
            <person name="Gundlach H."/>
            <person name="Jiao Y."/>
            <person name="Hori C."/>
            <person name="Ishida J.K."/>
            <person name="Kasahara H."/>
            <person name="Kiba T."/>
            <person name="Kim M.S."/>
            <person name="Koo N."/>
            <person name="Laohavisit A."/>
            <person name="Lee Y.H."/>
            <person name="Lumba S."/>
            <person name="McCourt P."/>
            <person name="Mortimer J.C."/>
            <person name="Mutuku J.M."/>
            <person name="Nomura T."/>
            <person name="Sasaki-Sekimoto Y."/>
            <person name="Seto Y."/>
            <person name="Wang Y."/>
            <person name="Wakatake T."/>
            <person name="Sakakibara H."/>
            <person name="Demura T."/>
            <person name="Yamaguchi S."/>
            <person name="Yoneyama K."/>
            <person name="Manabe R.I."/>
            <person name="Nelson D.C."/>
            <person name="Schulman A.H."/>
            <person name="Timko M.P."/>
            <person name="dePamphilis C.W."/>
            <person name="Choi D."/>
            <person name="Shirasu K."/>
        </authorList>
    </citation>
    <scope>NUCLEOTIDE SEQUENCE [LARGE SCALE GENOMIC DNA]</scope>
    <source>
        <strain evidence="4">cv. UVA1</strain>
    </source>
</reference>
<dbReference type="PANTHER" id="PTHR18860">
    <property type="entry name" value="14-3-3 PROTEIN"/>
    <property type="match status" value="1"/>
</dbReference>
<evidence type="ECO:0000313" key="3">
    <source>
        <dbReference type="EMBL" id="GER50553.1"/>
    </source>
</evidence>
<accession>A0A5A7QYS8</accession>
<dbReference type="Gene3D" id="3.50.50.100">
    <property type="match status" value="1"/>
</dbReference>
<dbReference type="OrthoDB" id="10260625at2759"/>
<comment type="caution">
    <text evidence="3">The sequence shown here is derived from an EMBL/GenBank/DDBJ whole genome shotgun (WGS) entry which is preliminary data.</text>
</comment>
<dbReference type="SMART" id="SM00101">
    <property type="entry name" value="14_3_3"/>
    <property type="match status" value="1"/>
</dbReference>
<evidence type="ECO:0000256" key="1">
    <source>
        <dbReference type="ARBA" id="ARBA00006141"/>
    </source>
</evidence>
<evidence type="ECO:0000259" key="2">
    <source>
        <dbReference type="SMART" id="SM00101"/>
    </source>
</evidence>
<dbReference type="PRINTS" id="PR00305">
    <property type="entry name" value="1433ZETA"/>
</dbReference>
<feature type="domain" description="14-3-3" evidence="2">
    <location>
        <begin position="5"/>
        <end position="134"/>
    </location>
</feature>
<dbReference type="InterPro" id="IPR000308">
    <property type="entry name" value="14-3-3"/>
</dbReference>
<proteinExistence type="inferred from homology"/>
<dbReference type="InterPro" id="IPR036815">
    <property type="entry name" value="14-3-3_dom_sf"/>
</dbReference>
<protein>
    <submittedName>
        <fullName evidence="3">14-3-3-like protein</fullName>
    </submittedName>
</protein>
<dbReference type="InterPro" id="IPR023410">
    <property type="entry name" value="14-3-3_domain"/>
</dbReference>
<dbReference type="Pfam" id="PF00244">
    <property type="entry name" value="14-3-3"/>
    <property type="match status" value="1"/>
</dbReference>
<dbReference type="Gene3D" id="1.20.190.20">
    <property type="entry name" value="14-3-3 domain"/>
    <property type="match status" value="1"/>
</dbReference>